<protein>
    <submittedName>
        <fullName evidence="1">Uncharacterized protein</fullName>
    </submittedName>
</protein>
<dbReference type="EMBL" id="CP002808">
    <property type="protein sequence ID" value="AEG73661.1"/>
    <property type="molecule type" value="Genomic_DNA"/>
</dbReference>
<accession>F6FGM3</accession>
<dbReference type="HOGENOM" id="CLU_098620_3_0_14"/>
<reference evidence="1 2" key="1">
    <citation type="journal article" date="2011" name="J. Bacteriol.">
        <title>Complete genome sequences of two hemotropic Mycoplasmas, Mycoplasma haemofelis strain Ohio2 and Mycoplasma suis strain Illinois.</title>
        <authorList>
            <person name="Messick J.B."/>
            <person name="Santos A.P."/>
            <person name="Guimaraes A.M."/>
        </authorList>
    </citation>
    <scope>NUCLEOTIDE SEQUENCE [LARGE SCALE GENOMIC DNA]</scope>
    <source>
        <strain evidence="1 2">Ohio2</strain>
    </source>
</reference>
<reference key="2">
    <citation type="submission" date="2011-05" db="EMBL/GenBank/DDBJ databases">
        <title>The Genome of Mycoplasma haemofelis Strain Ohio2, a pathogenic hemoplasma of the cat.</title>
        <authorList>
            <person name="Santos A.P."/>
            <person name="Guimaraes A.M.S."/>
            <person name="SanMiguel P.J."/>
            <person name="Martin S.W."/>
            <person name="Messick J.B."/>
        </authorList>
    </citation>
    <scope>NUCLEOTIDE SEQUENCE</scope>
    <source>
        <strain>Ohio2</strain>
    </source>
</reference>
<gene>
    <name evidence="1" type="ordered locus">MHF_1427</name>
</gene>
<name>F6FGM3_MYCHI</name>
<proteinExistence type="predicted"/>
<evidence type="ECO:0000313" key="2">
    <source>
        <dbReference type="Proteomes" id="UP000007952"/>
    </source>
</evidence>
<dbReference type="KEGG" id="mhf:MHF_1427"/>
<dbReference type="Proteomes" id="UP000007952">
    <property type="component" value="Chromosome"/>
</dbReference>
<evidence type="ECO:0000313" key="1">
    <source>
        <dbReference type="EMBL" id="AEG73661.1"/>
    </source>
</evidence>
<dbReference type="BioCyc" id="MHAE859194:G1GR7-1422-MONOMER"/>
<dbReference type="AlphaFoldDB" id="F6FGM3"/>
<organism evidence="1 2">
    <name type="scientific">Mycoplasma haemofelis (strain Ohio2)</name>
    <dbReference type="NCBI Taxonomy" id="859194"/>
    <lineage>
        <taxon>Bacteria</taxon>
        <taxon>Bacillati</taxon>
        <taxon>Mycoplasmatota</taxon>
        <taxon>Mollicutes</taxon>
        <taxon>Mycoplasmataceae</taxon>
        <taxon>Mycoplasma</taxon>
    </lineage>
</organism>
<sequence>MASSTTVKLASGLGAAGAVGGGAVLSKPYLFPNTPTLKSEIEKDGWTLLTSSHSDAISEVLVAYKTKQQTSPFSFKGDDSKASDKLLQECKKLYERTADHSDKENSLKKLKRWCVVPKTTKERLDYLGVTLFSMDDPSNSGNESQDWVNKAKGHTDSAANRFTDLTTLETGDGKDNGNANKLRKHCSSKLTVKSTDEAFDDTLIKIKDWYSNHSS</sequence>
<dbReference type="STRING" id="859194.MHF_1427"/>